<evidence type="ECO:0008006" key="8">
    <source>
        <dbReference type="Google" id="ProtNLM"/>
    </source>
</evidence>
<dbReference type="PRINTS" id="PR00952">
    <property type="entry name" value="TYPE3IMQPROT"/>
</dbReference>
<evidence type="ECO:0000256" key="3">
    <source>
        <dbReference type="ARBA" id="ARBA00022692"/>
    </source>
</evidence>
<gene>
    <name evidence="7" type="ORF">METZ01_LOCUS441006</name>
</gene>
<dbReference type="PANTHER" id="PTHR34040">
    <property type="entry name" value="FLAGELLAR BIOSYNTHETIC PROTEIN FLIQ"/>
    <property type="match status" value="1"/>
</dbReference>
<dbReference type="GO" id="GO:0009306">
    <property type="term" value="P:protein secretion"/>
    <property type="evidence" value="ECO:0007669"/>
    <property type="project" value="InterPro"/>
</dbReference>
<dbReference type="GO" id="GO:0005886">
    <property type="term" value="C:plasma membrane"/>
    <property type="evidence" value="ECO:0007669"/>
    <property type="project" value="UniProtKB-SubCell"/>
</dbReference>
<dbReference type="EMBL" id="UINC01179463">
    <property type="protein sequence ID" value="SVD88152.1"/>
    <property type="molecule type" value="Genomic_DNA"/>
</dbReference>
<keyword evidence="2" id="KW-1003">Cell membrane</keyword>
<feature type="transmembrane region" description="Helical" evidence="6">
    <location>
        <begin position="35"/>
        <end position="54"/>
    </location>
</feature>
<accession>A0A382YY26</accession>
<protein>
    <recommendedName>
        <fullName evidence="8">Flagellar biosynthetic protein FliQ</fullName>
    </recommendedName>
</protein>
<organism evidence="7">
    <name type="scientific">marine metagenome</name>
    <dbReference type="NCBI Taxonomy" id="408172"/>
    <lineage>
        <taxon>unclassified sequences</taxon>
        <taxon>metagenomes</taxon>
        <taxon>ecological metagenomes</taxon>
    </lineage>
</organism>
<dbReference type="AlphaFoldDB" id="A0A382YY26"/>
<dbReference type="Pfam" id="PF01313">
    <property type="entry name" value="Bac_export_3"/>
    <property type="match status" value="1"/>
</dbReference>
<comment type="subcellular location">
    <subcellularLocation>
        <location evidence="1">Cell membrane</location>
        <topology evidence="1">Multi-pass membrane protein</topology>
    </subcellularLocation>
</comment>
<keyword evidence="4 6" id="KW-1133">Transmembrane helix</keyword>
<keyword evidence="3 6" id="KW-0812">Transmembrane</keyword>
<evidence type="ECO:0000256" key="6">
    <source>
        <dbReference type="SAM" id="Phobius"/>
    </source>
</evidence>
<keyword evidence="5 6" id="KW-0472">Membrane</keyword>
<name>A0A382YY26_9ZZZZ</name>
<proteinExistence type="predicted"/>
<dbReference type="InterPro" id="IPR002191">
    <property type="entry name" value="Bac_export_3"/>
</dbReference>
<feature type="transmembrane region" description="Helical" evidence="6">
    <location>
        <begin position="6"/>
        <end position="28"/>
    </location>
</feature>
<evidence type="ECO:0000256" key="5">
    <source>
        <dbReference type="ARBA" id="ARBA00023136"/>
    </source>
</evidence>
<evidence type="ECO:0000256" key="2">
    <source>
        <dbReference type="ARBA" id="ARBA00022475"/>
    </source>
</evidence>
<evidence type="ECO:0000256" key="4">
    <source>
        <dbReference type="ARBA" id="ARBA00022989"/>
    </source>
</evidence>
<evidence type="ECO:0000256" key="1">
    <source>
        <dbReference type="ARBA" id="ARBA00004651"/>
    </source>
</evidence>
<evidence type="ECO:0000313" key="7">
    <source>
        <dbReference type="EMBL" id="SVD88152.1"/>
    </source>
</evidence>
<reference evidence="7" key="1">
    <citation type="submission" date="2018-05" db="EMBL/GenBank/DDBJ databases">
        <authorList>
            <person name="Lanie J.A."/>
            <person name="Ng W.-L."/>
            <person name="Kazmierczak K.M."/>
            <person name="Andrzejewski T.M."/>
            <person name="Davidsen T.M."/>
            <person name="Wayne K.J."/>
            <person name="Tettelin H."/>
            <person name="Glass J.I."/>
            <person name="Rusch D."/>
            <person name="Podicherti R."/>
            <person name="Tsui H.-C.T."/>
            <person name="Winkler M.E."/>
        </authorList>
    </citation>
    <scope>NUCLEOTIDE SEQUENCE</scope>
</reference>
<sequence>MLTLAAVISAPMLGVGIFIGLIVAILMAATQVQEAALNFVPKTVAIGFMLMWMGPWMLDHIITFTQMMFTELIFLSPGAIK</sequence>
<dbReference type="PANTHER" id="PTHR34040:SF2">
    <property type="entry name" value="FLAGELLAR BIOSYNTHETIC PROTEIN FLIQ"/>
    <property type="match status" value="1"/>
</dbReference>